<dbReference type="SUPFAM" id="SSF55785">
    <property type="entry name" value="PYP-like sensor domain (PAS domain)"/>
    <property type="match status" value="1"/>
</dbReference>
<keyword evidence="5" id="KW-0597">Phosphoprotein</keyword>
<comment type="catalytic activity">
    <reaction evidence="1">
        <text>ATP + protein L-histidine = ADP + protein N-phospho-L-histidine.</text>
        <dbReference type="EC" id="2.7.13.3"/>
    </reaction>
</comment>
<keyword evidence="6" id="KW-0808">Transferase</keyword>
<dbReference type="SUPFAM" id="SSF103190">
    <property type="entry name" value="Sensory domain-like"/>
    <property type="match status" value="1"/>
</dbReference>
<dbReference type="InterPro" id="IPR000014">
    <property type="entry name" value="PAS"/>
</dbReference>
<dbReference type="PRINTS" id="PR00344">
    <property type="entry name" value="BCTRLSENSOR"/>
</dbReference>
<dbReference type="PANTHER" id="PTHR43065">
    <property type="entry name" value="SENSOR HISTIDINE KINASE"/>
    <property type="match status" value="1"/>
</dbReference>
<dbReference type="EC" id="2.7.13.3" evidence="3"/>
<feature type="transmembrane region" description="Helical" evidence="13">
    <location>
        <begin position="213"/>
        <end position="236"/>
    </location>
</feature>
<comment type="subcellular location">
    <subcellularLocation>
        <location evidence="2">Cell membrane</location>
        <topology evidence="2">Multi-pass membrane protein</topology>
    </subcellularLocation>
</comment>
<dbReference type="GO" id="GO:0005886">
    <property type="term" value="C:plasma membrane"/>
    <property type="evidence" value="ECO:0007669"/>
    <property type="project" value="UniProtKB-SubCell"/>
</dbReference>
<evidence type="ECO:0000256" key="1">
    <source>
        <dbReference type="ARBA" id="ARBA00000085"/>
    </source>
</evidence>
<evidence type="ECO:0000256" key="12">
    <source>
        <dbReference type="ARBA" id="ARBA00023012"/>
    </source>
</evidence>
<keyword evidence="13" id="KW-0472">Membrane</keyword>
<keyword evidence="7 13" id="KW-0812">Transmembrane</keyword>
<dbReference type="Proteomes" id="UP000231203">
    <property type="component" value="Unassembled WGS sequence"/>
</dbReference>
<dbReference type="InterPro" id="IPR003594">
    <property type="entry name" value="HATPase_dom"/>
</dbReference>
<gene>
    <name evidence="16" type="ORF">CSA25_01695</name>
</gene>
<evidence type="ECO:0000313" key="16">
    <source>
        <dbReference type="EMBL" id="PIE63196.1"/>
    </source>
</evidence>
<keyword evidence="12" id="KW-0902">Two-component regulatory system</keyword>
<sequence length="591" mass="67185">MKRIKKKKWGLISPMIIIGVLAVLMPVFTFMTLDRMTRQKAHIKDKMMGRGIYLIRTFEAGTRAGMLAMGWGMKRIQTMLVETAVQPEIAYILITDAQGNILAHSDPEQVGKIYDGWADLQETPMKPFQVFNRYRQVDGKPVFEVYKRFVPLKYGFRERHLDGRHAKKLHHHKPNALIHQDYESFRLKNHFIFAGLSMDKVARTEKRMTRQTIVQGIVFFILGGSGIIALFMFQAYRSARASLNRVQAFSDTVVQNMPSGLLTLDDQYMVTSANRAAEKILGAIPDMAYPEMFHLASRISGASGPISGEVVLNPRNKGRLRLDMTVSSIFDDSGKVQGYIFLFRDMTQLQELKKEVETNRRLAAIGKLAGGVAHEIRNPLSSIKGFATYFAKRYQDEPGDAQTAKIMVQEVERINRSIIQLLEFAKPLDVEIRPVEIEPLIRHSLMLVSQDLEKHNISCHIRMKTSREMLATDPDRMNQVLLNLFLNAVNAMEEGGELIVRVRDTTGEKGIEMEVKDTGCGIEPEHLDKIFDPYFTTRPQGTGLGLSIVHRIIETLRGEIRVNSTKGKGTAFMIRLPQQVKIHDEKEENNR</sequence>
<dbReference type="Pfam" id="PF13188">
    <property type="entry name" value="PAS_8"/>
    <property type="match status" value="1"/>
</dbReference>
<organism evidence="16 17">
    <name type="scientific">Desulfobacter postgatei</name>
    <dbReference type="NCBI Taxonomy" id="2293"/>
    <lineage>
        <taxon>Bacteria</taxon>
        <taxon>Pseudomonadati</taxon>
        <taxon>Thermodesulfobacteriota</taxon>
        <taxon>Desulfobacteria</taxon>
        <taxon>Desulfobacterales</taxon>
        <taxon>Desulfobacteraceae</taxon>
        <taxon>Desulfobacter</taxon>
    </lineage>
</organism>
<dbReference type="PANTHER" id="PTHR43065:SF10">
    <property type="entry name" value="PEROXIDE STRESS-ACTIVATED HISTIDINE KINASE MAK3"/>
    <property type="match status" value="1"/>
</dbReference>
<evidence type="ECO:0000256" key="7">
    <source>
        <dbReference type="ARBA" id="ARBA00022692"/>
    </source>
</evidence>
<reference evidence="16 17" key="1">
    <citation type="submission" date="2017-10" db="EMBL/GenBank/DDBJ databases">
        <title>Novel microbial diversity and functional potential in the marine mammal oral microbiome.</title>
        <authorList>
            <person name="Dudek N.K."/>
            <person name="Sun C.L."/>
            <person name="Burstein D."/>
            <person name="Kantor R.S."/>
            <person name="Aliaga Goltsman D.S."/>
            <person name="Bik E.M."/>
            <person name="Thomas B.C."/>
            <person name="Banfield J.F."/>
            <person name="Relman D.A."/>
        </authorList>
    </citation>
    <scope>NUCLEOTIDE SEQUENCE [LARGE SCALE GENOMIC DNA]</scope>
    <source>
        <strain evidence="16">DOLJORAL78_47_202</strain>
    </source>
</reference>
<feature type="domain" description="PAC" evidence="15">
    <location>
        <begin position="306"/>
        <end position="358"/>
    </location>
</feature>
<evidence type="ECO:0000256" key="11">
    <source>
        <dbReference type="ARBA" id="ARBA00022989"/>
    </source>
</evidence>
<dbReference type="SUPFAM" id="SSF55874">
    <property type="entry name" value="ATPase domain of HSP90 chaperone/DNA topoisomerase II/histidine kinase"/>
    <property type="match status" value="1"/>
</dbReference>
<dbReference type="Pfam" id="PF00512">
    <property type="entry name" value="HisKA"/>
    <property type="match status" value="1"/>
</dbReference>
<dbReference type="GO" id="GO:0005524">
    <property type="term" value="F:ATP binding"/>
    <property type="evidence" value="ECO:0007669"/>
    <property type="project" value="UniProtKB-KW"/>
</dbReference>
<dbReference type="Gene3D" id="3.30.450.20">
    <property type="entry name" value="PAS domain"/>
    <property type="match status" value="1"/>
</dbReference>
<evidence type="ECO:0000256" key="2">
    <source>
        <dbReference type="ARBA" id="ARBA00004651"/>
    </source>
</evidence>
<keyword evidence="10" id="KW-0067">ATP-binding</keyword>
<dbReference type="InterPro" id="IPR005467">
    <property type="entry name" value="His_kinase_dom"/>
</dbReference>
<accession>A0A2G6MTB5</accession>
<dbReference type="InterPro" id="IPR029151">
    <property type="entry name" value="Sensor-like_sf"/>
</dbReference>
<dbReference type="CDD" id="cd00130">
    <property type="entry name" value="PAS"/>
    <property type="match status" value="1"/>
</dbReference>
<dbReference type="InterPro" id="IPR000700">
    <property type="entry name" value="PAS-assoc_C"/>
</dbReference>
<name>A0A2G6MTB5_9BACT</name>
<dbReference type="Gene3D" id="3.30.565.10">
    <property type="entry name" value="Histidine kinase-like ATPase, C-terminal domain"/>
    <property type="match status" value="1"/>
</dbReference>
<dbReference type="SUPFAM" id="SSF47384">
    <property type="entry name" value="Homodimeric domain of signal transducing histidine kinase"/>
    <property type="match status" value="1"/>
</dbReference>
<evidence type="ECO:0000256" key="5">
    <source>
        <dbReference type="ARBA" id="ARBA00022553"/>
    </source>
</evidence>
<dbReference type="Gene3D" id="1.10.287.130">
    <property type="match status" value="1"/>
</dbReference>
<evidence type="ECO:0000256" key="8">
    <source>
        <dbReference type="ARBA" id="ARBA00022741"/>
    </source>
</evidence>
<keyword evidence="8" id="KW-0547">Nucleotide-binding</keyword>
<evidence type="ECO:0000256" key="6">
    <source>
        <dbReference type="ARBA" id="ARBA00022679"/>
    </source>
</evidence>
<protein>
    <recommendedName>
        <fullName evidence="3">histidine kinase</fullName>
        <ecNumber evidence="3">2.7.13.3</ecNumber>
    </recommendedName>
</protein>
<dbReference type="CDD" id="cd18774">
    <property type="entry name" value="PDC2_HK_sensor"/>
    <property type="match status" value="1"/>
</dbReference>
<dbReference type="InterPro" id="IPR036097">
    <property type="entry name" value="HisK_dim/P_sf"/>
</dbReference>
<keyword evidence="9 16" id="KW-0418">Kinase</keyword>
<evidence type="ECO:0000256" key="3">
    <source>
        <dbReference type="ARBA" id="ARBA00012438"/>
    </source>
</evidence>
<feature type="transmembrane region" description="Helical" evidence="13">
    <location>
        <begin position="12"/>
        <end position="33"/>
    </location>
</feature>
<keyword evidence="11 13" id="KW-1133">Transmembrane helix</keyword>
<dbReference type="SMART" id="SM00387">
    <property type="entry name" value="HATPase_c"/>
    <property type="match status" value="1"/>
</dbReference>
<dbReference type="AlphaFoldDB" id="A0A2G6MTB5"/>
<evidence type="ECO:0000259" key="15">
    <source>
        <dbReference type="PROSITE" id="PS50113"/>
    </source>
</evidence>
<dbReference type="InterPro" id="IPR035965">
    <property type="entry name" value="PAS-like_dom_sf"/>
</dbReference>
<dbReference type="InterPro" id="IPR003661">
    <property type="entry name" value="HisK_dim/P_dom"/>
</dbReference>
<evidence type="ECO:0000256" key="9">
    <source>
        <dbReference type="ARBA" id="ARBA00022777"/>
    </source>
</evidence>
<dbReference type="SMART" id="SM00388">
    <property type="entry name" value="HisKA"/>
    <property type="match status" value="1"/>
</dbReference>
<dbReference type="CDD" id="cd00082">
    <property type="entry name" value="HisKA"/>
    <property type="match status" value="1"/>
</dbReference>
<dbReference type="Pfam" id="PF02518">
    <property type="entry name" value="HATPase_c"/>
    <property type="match status" value="1"/>
</dbReference>
<comment type="caution">
    <text evidence="16">The sequence shown here is derived from an EMBL/GenBank/DDBJ whole genome shotgun (WGS) entry which is preliminary data.</text>
</comment>
<evidence type="ECO:0000256" key="13">
    <source>
        <dbReference type="SAM" id="Phobius"/>
    </source>
</evidence>
<evidence type="ECO:0000313" key="17">
    <source>
        <dbReference type="Proteomes" id="UP000231203"/>
    </source>
</evidence>
<evidence type="ECO:0000256" key="4">
    <source>
        <dbReference type="ARBA" id="ARBA00022475"/>
    </source>
</evidence>
<dbReference type="InterPro" id="IPR004358">
    <property type="entry name" value="Sig_transdc_His_kin-like_C"/>
</dbReference>
<keyword evidence="4" id="KW-1003">Cell membrane</keyword>
<dbReference type="GO" id="GO:0000155">
    <property type="term" value="F:phosphorelay sensor kinase activity"/>
    <property type="evidence" value="ECO:0007669"/>
    <property type="project" value="InterPro"/>
</dbReference>
<proteinExistence type="predicted"/>
<feature type="transmembrane region" description="Helical" evidence="13">
    <location>
        <begin position="53"/>
        <end position="71"/>
    </location>
</feature>
<dbReference type="PROSITE" id="PS50109">
    <property type="entry name" value="HIS_KIN"/>
    <property type="match status" value="1"/>
</dbReference>
<dbReference type="InterPro" id="IPR036890">
    <property type="entry name" value="HATPase_C_sf"/>
</dbReference>
<feature type="domain" description="Histidine kinase" evidence="14">
    <location>
        <begin position="371"/>
        <end position="580"/>
    </location>
</feature>
<dbReference type="EMBL" id="PDTI01000014">
    <property type="protein sequence ID" value="PIE63196.1"/>
    <property type="molecule type" value="Genomic_DNA"/>
</dbReference>
<dbReference type="PROSITE" id="PS50113">
    <property type="entry name" value="PAC"/>
    <property type="match status" value="1"/>
</dbReference>
<evidence type="ECO:0000259" key="14">
    <source>
        <dbReference type="PROSITE" id="PS50109"/>
    </source>
</evidence>
<evidence type="ECO:0000256" key="10">
    <source>
        <dbReference type="ARBA" id="ARBA00022840"/>
    </source>
</evidence>